<accession>A0A0J6Y1A6</accession>
<organism evidence="1 2">
    <name type="scientific">Coccidioides immitis RMSCC 2394</name>
    <dbReference type="NCBI Taxonomy" id="404692"/>
    <lineage>
        <taxon>Eukaryota</taxon>
        <taxon>Fungi</taxon>
        <taxon>Dikarya</taxon>
        <taxon>Ascomycota</taxon>
        <taxon>Pezizomycotina</taxon>
        <taxon>Eurotiomycetes</taxon>
        <taxon>Eurotiomycetidae</taxon>
        <taxon>Onygenales</taxon>
        <taxon>Onygenaceae</taxon>
        <taxon>Coccidioides</taxon>
    </lineage>
</organism>
<gene>
    <name evidence="1" type="ORF">CIRG_10244</name>
</gene>
<dbReference type="AlphaFoldDB" id="A0A0J6Y1A6"/>
<evidence type="ECO:0000313" key="1">
    <source>
        <dbReference type="EMBL" id="KMP02421.1"/>
    </source>
</evidence>
<protein>
    <submittedName>
        <fullName evidence="1">Uncharacterized protein</fullName>
    </submittedName>
</protein>
<sequence length="108" mass="11900">MPPTRGQSPAANTRFRWNIRPADIPASHFPFSRIACADVPVCEADDDESYSLANSAGSSPKHGLVVETPAISRLTGCRDPEPRPYPGFKHPVEDCSTLFLWLLHGIRE</sequence>
<proteinExistence type="predicted"/>
<reference evidence="2" key="1">
    <citation type="journal article" date="2010" name="Genome Res.">
        <title>Population genomic sequencing of Coccidioides fungi reveals recent hybridization and transposon control.</title>
        <authorList>
            <person name="Neafsey D.E."/>
            <person name="Barker B.M."/>
            <person name="Sharpton T.J."/>
            <person name="Stajich J.E."/>
            <person name="Park D.J."/>
            <person name="Whiston E."/>
            <person name="Hung C.-Y."/>
            <person name="McMahan C."/>
            <person name="White J."/>
            <person name="Sykes S."/>
            <person name="Heiman D."/>
            <person name="Young S."/>
            <person name="Zeng Q."/>
            <person name="Abouelleil A."/>
            <person name="Aftuck L."/>
            <person name="Bessette D."/>
            <person name="Brown A."/>
            <person name="FitzGerald M."/>
            <person name="Lui A."/>
            <person name="Macdonald J.P."/>
            <person name="Priest M."/>
            <person name="Orbach M.J."/>
            <person name="Galgiani J.N."/>
            <person name="Kirkland T.N."/>
            <person name="Cole G.T."/>
            <person name="Birren B.W."/>
            <person name="Henn M.R."/>
            <person name="Taylor J.W."/>
            <person name="Rounsley S.D."/>
        </authorList>
    </citation>
    <scope>NUCLEOTIDE SEQUENCE [LARGE SCALE GENOMIC DNA]</scope>
    <source>
        <strain evidence="2">RMSCC 2394</strain>
    </source>
</reference>
<name>A0A0J6Y1A6_COCIT</name>
<dbReference type="EMBL" id="DS028103">
    <property type="protein sequence ID" value="KMP02421.1"/>
    <property type="molecule type" value="Genomic_DNA"/>
</dbReference>
<evidence type="ECO:0000313" key="2">
    <source>
        <dbReference type="Proteomes" id="UP000054565"/>
    </source>
</evidence>
<dbReference type="Proteomes" id="UP000054565">
    <property type="component" value="Unassembled WGS sequence"/>
</dbReference>